<name>A0A917GHF0_9FLAO</name>
<proteinExistence type="predicted"/>
<dbReference type="PROSITE" id="PS51729">
    <property type="entry name" value="GNAT_YJDJ"/>
    <property type="match status" value="1"/>
</dbReference>
<sequence length="93" mass="10656">MKIEHEDNGKKGKFYILVDGKQEAEMTYVYVGDDKINIDHTEVSDKLKGQGIGYKLIEASVEFMRDKNLKTIPTCSYAKAVFEKKTEYSDRLA</sequence>
<reference evidence="2" key="1">
    <citation type="journal article" date="2014" name="Int. J. Syst. Evol. Microbiol.">
        <title>Complete genome sequence of Corynebacterium casei LMG S-19264T (=DSM 44701T), isolated from a smear-ripened cheese.</title>
        <authorList>
            <consortium name="US DOE Joint Genome Institute (JGI-PGF)"/>
            <person name="Walter F."/>
            <person name="Albersmeier A."/>
            <person name="Kalinowski J."/>
            <person name="Ruckert C."/>
        </authorList>
    </citation>
    <scope>NUCLEOTIDE SEQUENCE</scope>
    <source>
        <strain evidence="2">CGMCC 1.12751</strain>
    </source>
</reference>
<protein>
    <submittedName>
        <fullName evidence="2">N-acetyltransferase</fullName>
    </submittedName>
</protein>
<keyword evidence="3" id="KW-1185">Reference proteome</keyword>
<feature type="domain" description="N-acetyltransferase" evidence="1">
    <location>
        <begin position="6"/>
        <end position="93"/>
    </location>
</feature>
<evidence type="ECO:0000313" key="2">
    <source>
        <dbReference type="EMBL" id="GGG45331.1"/>
    </source>
</evidence>
<organism evidence="2 3">
    <name type="scientific">Bizionia arctica</name>
    <dbReference type="NCBI Taxonomy" id="1495645"/>
    <lineage>
        <taxon>Bacteria</taxon>
        <taxon>Pseudomonadati</taxon>
        <taxon>Bacteroidota</taxon>
        <taxon>Flavobacteriia</taxon>
        <taxon>Flavobacteriales</taxon>
        <taxon>Flavobacteriaceae</taxon>
        <taxon>Bizionia</taxon>
    </lineage>
</organism>
<dbReference type="PANTHER" id="PTHR31435:SF10">
    <property type="entry name" value="BSR4717 PROTEIN"/>
    <property type="match status" value="1"/>
</dbReference>
<dbReference type="SUPFAM" id="SSF55729">
    <property type="entry name" value="Acyl-CoA N-acyltransferases (Nat)"/>
    <property type="match status" value="1"/>
</dbReference>
<dbReference type="PANTHER" id="PTHR31435">
    <property type="entry name" value="PROTEIN NATD1"/>
    <property type="match status" value="1"/>
</dbReference>
<dbReference type="EMBL" id="BMFQ01000002">
    <property type="protein sequence ID" value="GGG45331.1"/>
    <property type="molecule type" value="Genomic_DNA"/>
</dbReference>
<dbReference type="InterPro" id="IPR031165">
    <property type="entry name" value="GNAT_YJDJ"/>
</dbReference>
<evidence type="ECO:0000259" key="1">
    <source>
        <dbReference type="PROSITE" id="PS51729"/>
    </source>
</evidence>
<dbReference type="RefSeq" id="WP_188463670.1">
    <property type="nucleotide sequence ID" value="NZ_BMFQ01000002.1"/>
</dbReference>
<dbReference type="AlphaFoldDB" id="A0A917GHF0"/>
<dbReference type="Pfam" id="PF14542">
    <property type="entry name" value="Acetyltransf_CG"/>
    <property type="match status" value="1"/>
</dbReference>
<evidence type="ECO:0000313" key="3">
    <source>
        <dbReference type="Proteomes" id="UP000625976"/>
    </source>
</evidence>
<gene>
    <name evidence="2" type="ORF">GCM10010976_16170</name>
</gene>
<dbReference type="Proteomes" id="UP000625976">
    <property type="component" value="Unassembled WGS sequence"/>
</dbReference>
<reference evidence="2" key="2">
    <citation type="submission" date="2020-09" db="EMBL/GenBank/DDBJ databases">
        <authorList>
            <person name="Sun Q."/>
            <person name="Zhou Y."/>
        </authorList>
    </citation>
    <scope>NUCLEOTIDE SEQUENCE</scope>
    <source>
        <strain evidence="2">CGMCC 1.12751</strain>
    </source>
</reference>
<dbReference type="Gene3D" id="3.40.630.30">
    <property type="match status" value="1"/>
</dbReference>
<dbReference type="InterPro" id="IPR016181">
    <property type="entry name" value="Acyl_CoA_acyltransferase"/>
</dbReference>
<accession>A0A917GHF0</accession>
<comment type="caution">
    <text evidence="2">The sequence shown here is derived from an EMBL/GenBank/DDBJ whole genome shotgun (WGS) entry which is preliminary data.</text>
</comment>
<dbReference type="InterPro" id="IPR045057">
    <property type="entry name" value="Gcn5-rel_NAT"/>
</dbReference>